<gene>
    <name evidence="1" type="ORF">O6H91_03G100900</name>
</gene>
<evidence type="ECO:0000313" key="1">
    <source>
        <dbReference type="EMBL" id="KAJ7563210.1"/>
    </source>
</evidence>
<accession>A0ACC2EA43</accession>
<keyword evidence="2" id="KW-1185">Reference proteome</keyword>
<comment type="caution">
    <text evidence="1">The sequence shown here is derived from an EMBL/GenBank/DDBJ whole genome shotgun (WGS) entry which is preliminary data.</text>
</comment>
<evidence type="ECO:0000313" key="2">
    <source>
        <dbReference type="Proteomes" id="UP001162992"/>
    </source>
</evidence>
<proteinExistence type="predicted"/>
<name>A0ACC2EA43_DIPCM</name>
<reference evidence="2" key="1">
    <citation type="journal article" date="2024" name="Proc. Natl. Acad. Sci. U.S.A.">
        <title>Extraordinary preservation of gene collinearity over three hundred million years revealed in homosporous lycophytes.</title>
        <authorList>
            <person name="Li C."/>
            <person name="Wickell D."/>
            <person name="Kuo L.Y."/>
            <person name="Chen X."/>
            <person name="Nie B."/>
            <person name="Liao X."/>
            <person name="Peng D."/>
            <person name="Ji J."/>
            <person name="Jenkins J."/>
            <person name="Williams M."/>
            <person name="Shu S."/>
            <person name="Plott C."/>
            <person name="Barry K."/>
            <person name="Rajasekar S."/>
            <person name="Grimwood J."/>
            <person name="Han X."/>
            <person name="Sun S."/>
            <person name="Hou Z."/>
            <person name="He W."/>
            <person name="Dai G."/>
            <person name="Sun C."/>
            <person name="Schmutz J."/>
            <person name="Leebens-Mack J.H."/>
            <person name="Li F.W."/>
            <person name="Wang L."/>
        </authorList>
    </citation>
    <scope>NUCLEOTIDE SEQUENCE [LARGE SCALE GENOMIC DNA]</scope>
    <source>
        <strain evidence="2">cv. PW_Plant_1</strain>
    </source>
</reference>
<organism evidence="1 2">
    <name type="scientific">Diphasiastrum complanatum</name>
    <name type="common">Issler's clubmoss</name>
    <name type="synonym">Lycopodium complanatum</name>
    <dbReference type="NCBI Taxonomy" id="34168"/>
    <lineage>
        <taxon>Eukaryota</taxon>
        <taxon>Viridiplantae</taxon>
        <taxon>Streptophyta</taxon>
        <taxon>Embryophyta</taxon>
        <taxon>Tracheophyta</taxon>
        <taxon>Lycopodiopsida</taxon>
        <taxon>Lycopodiales</taxon>
        <taxon>Lycopodiaceae</taxon>
        <taxon>Lycopodioideae</taxon>
        <taxon>Diphasiastrum</taxon>
    </lineage>
</organism>
<sequence>MQGLGGFLVPEDIWPCSCSFQQLFQQAFSNKQSLTLGLFLFPMLIMAFLFPRLSLLAISYFFRPLFHAFIAFTLGSLIIHIFVHMLFDRSLPSDRCNLTLVDTWPETLTFRIFLGNPSQGTVLHARMQSMIDCCQMSLVLGRAHDRQPFYGSLIVILEPSKIF</sequence>
<dbReference type="EMBL" id="CM055094">
    <property type="protein sequence ID" value="KAJ7563210.1"/>
    <property type="molecule type" value="Genomic_DNA"/>
</dbReference>
<dbReference type="Proteomes" id="UP001162992">
    <property type="component" value="Chromosome 3"/>
</dbReference>
<protein>
    <submittedName>
        <fullName evidence="1">Uncharacterized protein</fullName>
    </submittedName>
</protein>